<dbReference type="Proteomes" id="UP000325516">
    <property type="component" value="Chromosome"/>
</dbReference>
<organism evidence="2 3">
    <name type="scientific">Microbacterium lushaniae</name>
    <dbReference type="NCBI Taxonomy" id="2614639"/>
    <lineage>
        <taxon>Bacteria</taxon>
        <taxon>Bacillati</taxon>
        <taxon>Actinomycetota</taxon>
        <taxon>Actinomycetes</taxon>
        <taxon>Micrococcales</taxon>
        <taxon>Microbacteriaceae</taxon>
        <taxon>Microbacterium</taxon>
    </lineage>
</organism>
<evidence type="ECO:0008006" key="4">
    <source>
        <dbReference type="Google" id="ProtNLM"/>
    </source>
</evidence>
<dbReference type="AlphaFoldDB" id="A0A5J6L7K8"/>
<keyword evidence="1" id="KW-0732">Signal</keyword>
<evidence type="ECO:0000256" key="1">
    <source>
        <dbReference type="SAM" id="SignalP"/>
    </source>
</evidence>
<evidence type="ECO:0000313" key="3">
    <source>
        <dbReference type="Proteomes" id="UP000325516"/>
    </source>
</evidence>
<evidence type="ECO:0000313" key="2">
    <source>
        <dbReference type="EMBL" id="QEW04689.1"/>
    </source>
</evidence>
<keyword evidence="3" id="KW-1185">Reference proteome</keyword>
<name>A0A5J6L7K8_9MICO</name>
<dbReference type="KEGG" id="mlz:F6J85_17445"/>
<gene>
    <name evidence="2" type="ORF">F6J85_17445</name>
</gene>
<accession>A0A5J6L7K8</accession>
<proteinExistence type="predicted"/>
<feature type="signal peptide" evidence="1">
    <location>
        <begin position="1"/>
        <end position="26"/>
    </location>
</feature>
<dbReference type="RefSeq" id="WP_150927018.1">
    <property type="nucleotide sequence ID" value="NZ_CP044232.1"/>
</dbReference>
<protein>
    <recommendedName>
        <fullName evidence="4">Lipoprotein</fullName>
    </recommendedName>
</protein>
<feature type="chain" id="PRO_5038622160" description="Lipoprotein" evidence="1">
    <location>
        <begin position="27"/>
        <end position="451"/>
    </location>
</feature>
<reference evidence="3" key="1">
    <citation type="submission" date="2019-09" db="EMBL/GenBank/DDBJ databases">
        <title>Mumia zhuanghuii sp. nov. isolated from the intestinal contents of plateau pika (Ochotona curzoniae) in the Qinghai-Tibet plateau of China.</title>
        <authorList>
            <person name="Tian Z."/>
        </authorList>
    </citation>
    <scope>NUCLEOTIDE SEQUENCE [LARGE SCALE GENOMIC DNA]</scope>
    <source>
        <strain evidence="3">L-031</strain>
    </source>
</reference>
<sequence length="451" mass="47103">MHVITTTKLRAGAALLALLTLAGCSATQDGRSGGAPAPSEVAVAVASFDHAVAALPGPDALPAGFVMERRCPGGEYCGPASDHDEVMLLASIPAPSDAAEPEVWGGLYFEFNVALYPDADAAQEALAEKRDRAAARTGDFDIAPESIEDGFTAGETGTGESDDIEITGWEGVQGQWTSVLTAPEDDPSAERQSALLAIVHDSALIACSSQRYAVDADGLAEADCAEAVADYLERLATIDPTDAPRVTTVSRLAAALPTESDLPPGHQVSVRCPGDPPCEDARQGQDASLSVDLALPEGVVPQGDGRDRFLVPGGEWSEHLWLRAYIQPDEAAAQAAVAEHTSDYGGLVGDLDTAPKATEYGYDYGVRGRGEVIDVAGEGWSGQLKLYEGRFIHLDGRVGDPRFDIRGAVSGGDVLLVIESSFTVEGRDQADAVGTVEAQIDGFFQRLAAAP</sequence>
<dbReference type="EMBL" id="CP044232">
    <property type="protein sequence ID" value="QEW04689.1"/>
    <property type="molecule type" value="Genomic_DNA"/>
</dbReference>